<dbReference type="PANTHER" id="PTHR47070:SF2">
    <property type="entry name" value="OS06G0206100 PROTEIN"/>
    <property type="match status" value="1"/>
</dbReference>
<evidence type="ECO:0000256" key="1">
    <source>
        <dbReference type="SAM" id="MobiDB-lite"/>
    </source>
</evidence>
<dbReference type="Pfam" id="PF06972">
    <property type="entry name" value="GIP1_N"/>
    <property type="match status" value="1"/>
</dbReference>
<reference evidence="3" key="1">
    <citation type="submission" date="2022-04" db="EMBL/GenBank/DDBJ databases">
        <title>Carnegiea gigantea Genome sequencing and assembly v2.</title>
        <authorList>
            <person name="Copetti D."/>
            <person name="Sanderson M.J."/>
            <person name="Burquez A."/>
            <person name="Wojciechowski M.F."/>
        </authorList>
    </citation>
    <scope>NUCLEOTIDE SEQUENCE</scope>
    <source>
        <strain evidence="3">SGP5-SGP5p</strain>
        <tissue evidence="3">Aerial part</tissue>
    </source>
</reference>
<evidence type="ECO:0000259" key="2">
    <source>
        <dbReference type="Pfam" id="PF06972"/>
    </source>
</evidence>
<dbReference type="SUPFAM" id="SSF46934">
    <property type="entry name" value="UBA-like"/>
    <property type="match status" value="1"/>
</dbReference>
<feature type="domain" description="GBF-interacting protein 1 N-terminal" evidence="2">
    <location>
        <begin position="16"/>
        <end position="73"/>
    </location>
</feature>
<gene>
    <name evidence="3" type="ORF">Cgig2_006936</name>
</gene>
<accession>A0A9Q1KE21</accession>
<feature type="region of interest" description="Disordered" evidence="1">
    <location>
        <begin position="129"/>
        <end position="166"/>
    </location>
</feature>
<evidence type="ECO:0000313" key="4">
    <source>
        <dbReference type="Proteomes" id="UP001153076"/>
    </source>
</evidence>
<proteinExistence type="predicted"/>
<feature type="compositionally biased region" description="Polar residues" evidence="1">
    <location>
        <begin position="330"/>
        <end position="340"/>
    </location>
</feature>
<dbReference type="EMBL" id="JAKOGI010000175">
    <property type="protein sequence ID" value="KAJ8441107.1"/>
    <property type="molecule type" value="Genomic_DNA"/>
</dbReference>
<comment type="caution">
    <text evidence="3">The sequence shown here is derived from an EMBL/GenBank/DDBJ whole genome shotgun (WGS) entry which is preliminary data.</text>
</comment>
<feature type="region of interest" description="Disordered" evidence="1">
    <location>
        <begin position="330"/>
        <end position="390"/>
    </location>
</feature>
<dbReference type="AlphaFoldDB" id="A0A9Q1KE21"/>
<dbReference type="InterPro" id="IPR009719">
    <property type="entry name" value="GIP1_N"/>
</dbReference>
<name>A0A9Q1KE21_9CARY</name>
<feature type="compositionally biased region" description="Polar residues" evidence="1">
    <location>
        <begin position="473"/>
        <end position="488"/>
    </location>
</feature>
<feature type="region of interest" description="Disordered" evidence="1">
    <location>
        <begin position="97"/>
        <end position="117"/>
    </location>
</feature>
<evidence type="ECO:0000313" key="3">
    <source>
        <dbReference type="EMBL" id="KAJ8441107.1"/>
    </source>
</evidence>
<feature type="region of interest" description="Disordered" evidence="1">
    <location>
        <begin position="434"/>
        <end position="534"/>
    </location>
</feature>
<feature type="compositionally biased region" description="Basic and acidic residues" evidence="1">
    <location>
        <begin position="129"/>
        <end position="139"/>
    </location>
</feature>
<protein>
    <recommendedName>
        <fullName evidence="2">GBF-interacting protein 1 N-terminal domain-containing protein</fullName>
    </recommendedName>
</protein>
<feature type="region of interest" description="Disordered" evidence="1">
    <location>
        <begin position="291"/>
        <end position="315"/>
    </location>
</feature>
<dbReference type="Proteomes" id="UP001153076">
    <property type="component" value="Unassembled WGS sequence"/>
</dbReference>
<dbReference type="InterPro" id="IPR009060">
    <property type="entry name" value="UBA-like_sf"/>
</dbReference>
<feature type="compositionally biased region" description="Polar residues" evidence="1">
    <location>
        <begin position="513"/>
        <end position="524"/>
    </location>
</feature>
<keyword evidence="4" id="KW-1185">Reference proteome</keyword>
<organism evidence="3 4">
    <name type="scientific">Carnegiea gigantea</name>
    <dbReference type="NCBI Taxonomy" id="171969"/>
    <lineage>
        <taxon>Eukaryota</taxon>
        <taxon>Viridiplantae</taxon>
        <taxon>Streptophyta</taxon>
        <taxon>Embryophyta</taxon>
        <taxon>Tracheophyta</taxon>
        <taxon>Spermatophyta</taxon>
        <taxon>Magnoliopsida</taxon>
        <taxon>eudicotyledons</taxon>
        <taxon>Gunneridae</taxon>
        <taxon>Pentapetalae</taxon>
        <taxon>Caryophyllales</taxon>
        <taxon>Cactineae</taxon>
        <taxon>Cactaceae</taxon>
        <taxon>Cactoideae</taxon>
        <taxon>Echinocereeae</taxon>
        <taxon>Carnegiea</taxon>
    </lineage>
</organism>
<feature type="compositionally biased region" description="Polar residues" evidence="1">
    <location>
        <begin position="495"/>
        <end position="504"/>
    </location>
</feature>
<dbReference type="PANTHER" id="PTHR47070">
    <property type="entry name" value="HYDROXYPROLINE-RICH GLYCOPROTEIN-LIKE"/>
    <property type="match status" value="1"/>
</dbReference>
<sequence>MVTVLKTDSGIQILSANLQKTVQSIREIVGNHSDSEIYNALKESNMDPNETAQKLLNQDPFREVRRRRDKKNENAGYNSCIEPRKRAEFVSQGSRFYGSDRTARRGGHTRTPIHDAGISREFRVVRDNRINQNSGRERTASPQVSSLADDPRINNASEKSSSVSSYNQRHFGGRYVQTLDGVTDFRPKLARDRNFNMRKEHSVEKQSAVVVFSSQVSMAKPSDSQSQSDGQASSVGVGVYAFASDPVHVPSPDSRSSAAIGAIRRDGRQHPSESTSQQSFKQNISNLKSVLGSSSKTESFRPINNASGKDQSRSSVMGSLIVSSPGTRLVNQFSGRSHQQPVGHHKGVLSSKEWKPKTSQKSNIPSPGVIGSPVNSASKPADDSENVDSEADHLEIKLSQLNIRESENVIIAQHIRVPDNDRCRLMFGSFGMESDDAENSGSQSAAPDSVEEELLEPSPSSEQISAVDDQFRNCGSITPSSGAESESQLPDKNHSTGVSNTENYTDMGLEPNSPFTASKLQQQQEDTELPNLSVYDPQPAYDMPYFRPSIDDAVRGPGLPSPQEALASHSANGIPASSMAMMQQQVPMAQMYPQVHLSHLANVMPYRQFLPPVYVSPMVPGYSGSPGYPHLSNGSSYVLMPGSSHLSANSLKYGVQQFKPLAGSSPTGFGNFANPPGYAINAPGVVGGPTGANDSSRLKYKDSNLYVPNPQAETSEVWMHNHRELAGMQSTPYFNMQGQTAHPAYLQSPTGHASFNAAAAQSSHLQFPGMYAPQPAAIPTAHHLGGSNIGVGVAPAPGAQVGAYQQPPQIGHLNWTTNF</sequence>
<dbReference type="OrthoDB" id="657470at2759"/>